<feature type="region of interest" description="Disordered" evidence="2">
    <location>
        <begin position="4401"/>
        <end position="4423"/>
    </location>
</feature>
<feature type="compositionally biased region" description="Gly residues" evidence="2">
    <location>
        <begin position="254"/>
        <end position="272"/>
    </location>
</feature>
<feature type="compositionally biased region" description="Pro residues" evidence="2">
    <location>
        <begin position="786"/>
        <end position="801"/>
    </location>
</feature>
<dbReference type="STRING" id="641025.SAMN05421507_103452"/>
<name>A0A1H0LTX4_9PSEU</name>
<dbReference type="OrthoDB" id="3877861at2"/>
<feature type="coiled-coil region" evidence="1">
    <location>
        <begin position="3249"/>
        <end position="3276"/>
    </location>
</feature>
<feature type="compositionally biased region" description="Pro residues" evidence="2">
    <location>
        <begin position="5161"/>
        <end position="5174"/>
    </location>
</feature>
<gene>
    <name evidence="3" type="ORF">SAMN05421507_103452</name>
</gene>
<feature type="compositionally biased region" description="Low complexity" evidence="2">
    <location>
        <begin position="802"/>
        <end position="814"/>
    </location>
</feature>
<feature type="compositionally biased region" description="Pro residues" evidence="2">
    <location>
        <begin position="815"/>
        <end position="828"/>
    </location>
</feature>
<feature type="region of interest" description="Disordered" evidence="2">
    <location>
        <begin position="1767"/>
        <end position="1994"/>
    </location>
</feature>
<evidence type="ECO:0000256" key="2">
    <source>
        <dbReference type="SAM" id="MobiDB-lite"/>
    </source>
</evidence>
<feature type="compositionally biased region" description="Low complexity" evidence="2">
    <location>
        <begin position="907"/>
        <end position="923"/>
    </location>
</feature>
<feature type="compositionally biased region" description="Polar residues" evidence="2">
    <location>
        <begin position="3972"/>
        <end position="3990"/>
    </location>
</feature>
<feature type="compositionally biased region" description="Low complexity" evidence="2">
    <location>
        <begin position="54"/>
        <end position="70"/>
    </location>
</feature>
<feature type="compositionally biased region" description="Basic and acidic residues" evidence="2">
    <location>
        <begin position="5099"/>
        <end position="5126"/>
    </location>
</feature>
<feature type="compositionally biased region" description="Basic and acidic residues" evidence="2">
    <location>
        <begin position="1955"/>
        <end position="1974"/>
    </location>
</feature>
<feature type="region of interest" description="Disordered" evidence="2">
    <location>
        <begin position="5157"/>
        <end position="5502"/>
    </location>
</feature>
<feature type="compositionally biased region" description="Basic and acidic residues" evidence="2">
    <location>
        <begin position="4528"/>
        <end position="4544"/>
    </location>
</feature>
<feature type="region of interest" description="Disordered" evidence="2">
    <location>
        <begin position="2832"/>
        <end position="2880"/>
    </location>
</feature>
<feature type="compositionally biased region" description="Low complexity" evidence="2">
    <location>
        <begin position="3116"/>
        <end position="3133"/>
    </location>
</feature>
<feature type="compositionally biased region" description="Low complexity" evidence="2">
    <location>
        <begin position="516"/>
        <end position="527"/>
    </location>
</feature>
<feature type="region of interest" description="Disordered" evidence="2">
    <location>
        <begin position="4307"/>
        <end position="4329"/>
    </location>
</feature>
<feature type="compositionally biased region" description="Low complexity" evidence="2">
    <location>
        <begin position="857"/>
        <end position="869"/>
    </location>
</feature>
<feature type="compositionally biased region" description="Low complexity" evidence="2">
    <location>
        <begin position="539"/>
        <end position="575"/>
    </location>
</feature>
<dbReference type="Proteomes" id="UP000199691">
    <property type="component" value="Unassembled WGS sequence"/>
</dbReference>
<keyword evidence="4" id="KW-1185">Reference proteome</keyword>
<evidence type="ECO:0000313" key="3">
    <source>
        <dbReference type="EMBL" id="SDO71642.1"/>
    </source>
</evidence>
<feature type="compositionally biased region" description="Low complexity" evidence="2">
    <location>
        <begin position="423"/>
        <end position="443"/>
    </location>
</feature>
<dbReference type="RefSeq" id="WP_143022628.1">
    <property type="nucleotide sequence ID" value="NZ_FNIX01000003.1"/>
</dbReference>
<feature type="region of interest" description="Disordered" evidence="2">
    <location>
        <begin position="2582"/>
        <end position="2601"/>
    </location>
</feature>
<feature type="region of interest" description="Disordered" evidence="2">
    <location>
        <begin position="114"/>
        <end position="1106"/>
    </location>
</feature>
<feature type="compositionally biased region" description="Low complexity" evidence="2">
    <location>
        <begin position="1821"/>
        <end position="1836"/>
    </location>
</feature>
<feature type="region of interest" description="Disordered" evidence="2">
    <location>
        <begin position="5768"/>
        <end position="5802"/>
    </location>
</feature>
<dbReference type="PRINTS" id="PR01217">
    <property type="entry name" value="PRICHEXTENSN"/>
</dbReference>
<sequence length="5971" mass="619880">MAKGNVNPNPSSNPGANPPPSTPPVSTGTGGGPTGNSGYSMSDSSMQGLQNKAGDLGSRLSSISSGLRGLNFSGNALGPIGLFAVPALNASNDNAIAQADKGAKAFTDVQSGLKATHQTSTTTDTSQGSNFRSIDPSTNAKPPPGATAPPPGLNTSGGKVTGPESIKGGGNFTPGLNAQGGAKHTGPQAVKGGGNFTPGLNAQGGPKATGPDAIKGGGANPGSNLNPQGGGGKVSPTQGPKGGGAGFTPSLGPAPGGGKVGDVQGPKGGGASPGSTLNPQGGGGKVSPTQGPKGGAGFTPSLGPAPAGGGKVTPTQGPKGGAGFTPSLGPAPAGGGKVSPTQGPKGGGAGFTPSLGPAPAGGGKVNPTQGPKGGGASFTPSLGKAPGGPAAGAPPVVGGTPGAPGTPGSKGGGTPGGGGKAGGVPTVPGSGATPGSTPGSTPGQVAGTKPSSTPPGPQGAVPPRGATPPAMSPGMAPPMAPGATPGATGGERGGSKFGTGPGKGVFDAPKPGTPDSTITKAPPSSTSTPPPAPKPTIPTTPGTPGTPGSPTTPGGTPSGTSAGSGAPKPGAVPGAVPGGVPGGTTPTTPGSQSAVATPPQSAGPRGGAAPAVTPPPAASPGMAPPMAPGATPGATGGERGGNKFGPGGAKGVFDAPKAPTPDNTITKAPGTSPSTPPPAPKPTPLTPQPNTNVPPAASAPAAPPQSRPGTPPPVSTPPVSSPNTAPPAQAPAATAPPQSRPGTPVSTPPVTTPSPAPNTNVPPSRTDTPAPAQTPRSDTPPAQTRPAPPTTVPPANAPSPSPATNVPPVTTPNTNTPPPRTDTPPPAQTPRSDTPPAQTRPAPPTTVPPANAPSPSPATNVPPVTTPNTNTPPPRTDTPPPAQTPRSDTPPAQTRPAPPTTVPPANVPAANAPSPAPNVTTPPATTPPVNTPPVNTPPNPAANTPSPRPETSVPSAQPKPEPQANPRPEATASPAQAKPTPDTPSQTRPAPPVAPPPANVPPANVPPAGTPPVNTPSPAPAANIPPVNTPSTNVPPVNTPAPRPDTTPSAQPPAQTRPAPPPPTGVTPTPSPLNDSGRNETGRDRTEVRNDSAGSPGAQTRPAPVNFSRPMAQIPETGPVGQQTAVPINFSRPMPRNPEMGSTGRQTSAPINFSRPMARNPQTGPVEQETSSSIDYDDIVIGYDPEAEIAVAGPDHEAMVEHLANRESAYDLIDSIIDGYVGPVTTTDYQVASDGVEPQFVWQSTQVMLEPRPGQFPSVVPVVETGVAAKPPMMFSSDNSIGLPLGRGGTQFREFYATPEVIADAQARLKEVGSKLELKVAPGNTVRYEDSTLLMVKPHFASRPPGVCSEFSQGIIGGTHSQAIMRPPGGAPVVGKVGNGGPLKFNGMHEMAFALAHAAKQPSSVPNTLTPQQVADVMVTPSTDPPLVGAQYGAALVPGTEQRAKLDAAAEQLGLNQFAWAKPGEAYMIQSIAAPDPGGANFGLNYTRTGTGQQLPQVWGYHLGSVVVNSAADDMQITVETVRQGGYRKDVLDQAIGENLRKHQHNLAGIEAELRKQPPGTVDAELMLVEALTKIRDSRAALASPSVQGGDRQMAETTLGQAAFQARLAINKIAGPQLPQPGEMWFLNDYGKQPGQSFFDKWGHVDDPNAQMQLANPLVAVSTSHQNAVSYKVPMSDAKNLDAEQIAAGVQQLPGNANGMLTGLAKTTVEAALWRHRNGMPLPEIQLHGYSNNRTNSAQAGQQRADAAAAWTRSEVARLLDELQRDVPPERRLDAGQIPVNPISHGREVPPGSKNPRTDRRNVRAEMVIPDTTSADRQPAARDTSAADTTATNTAADVREKPLPPLPAEATAAESSRHGAETSALRPAPPTTGAPTQDLDGGVPPVPSTPSADTNTAANTGKKPVPSPPPLPAESSAAQSSRSGAETSTPNAAPEAPKKVRGGGAPPAMTPPTPESHRGKDVLSDESWRHDPARTAEWSNPDNPADRSTWADRRNDTDVRTVDLDVRDIRTDSTPSKIESYKGLINYDLRRIETSPGKFVQEYTVKVHLEPTGKVTADQLAQIRDNATTGVDNLLNQGFRLPSGDQFHVNLEFTDNKADAHTTVKVDPNDPKVNQDHWNPDTSPEVLAHETLHYLGIPDEYKDTTRVLQQHDTNSGVHDNDGGLMGSAVHLGDPGIRPRHLWLIERTANSQVMVPDTRLEPAGPATVPPPAGWTPKPPSNEGPVSAPGTDGTVDIEPDSDSSLDADLETRPATMPGRFYDSDSDVAVDGDVDVDVVVRPNQTHLPNLDRVGLVESVLRSAAFQNAPVPNASPLVGSGDVRSTVDTVLSDVRQNPQNHNHPGLTPPALANWVANQVSPDTLAKFHPDLEPNTPGLTPDAKTQQWRANLADDLANGSSKRWDVVNAGPKAAGTNPGNVEVINHLTQQLNANGALPSPADLVAKALQTPSWADSHVGSHLPDSIAQALDVQLVVDNNGVQTVHGPDGATQVQINSQNGTFGALGAPSAQEVRAGMEAWLAGKSSAEVTQTIADLYKGRQDEGLYQAAQKVQLVKRATAHPGGPQAFVNALRERASTLENRIAEVRSQAPRRRSSLWRNPQHDAKRAQVDAQVKTLTDLLDSTNNQIETLAAQGPALGTTHLIDNFVAGPNADKLEHVPADVLPRLDAQLTAQITAAENAGFDASDLKMLQERVRNEADVRTVTNHAATRGLDGLTSQLDDAREALQNYRAGKSSNTGIQGFLNQMLGQEVDTSVDFDQKIAQAETLVQQAERNLSFVSDPDYSNRFEKSAEKYAKLQAAMQRLDQLNAEIDARGERLRDLDARTREFNARQLARALEEQRSQQDAESVHSAPGSGAESDVDARSDADAQSNSDAQPDNRVLTPRHEHAAFRASLYGKSQAELAELAEQHSTHPDRSFEIEQMSRYQEIAHKEGGLQQHLRDLQSEIRQTREEVRDLKRTTDALPDVFKSELMRTDQAQRQAEQQRLTDHARQLDQELMRLQYDRTDALTTYALNLPADTTAPEWQTVTPVDAEIIENRVTDLIRDARIGGLPTPELDRLYDQIREIRMMETPVPSRPDTPVPPRPDTPTVEPADSASVRSDDSASAGSDTGARDRDTTPPVEARQEQAAPAAEPRPFMQDPSARSAGPDMDLVVPGGFGPVHEGTPQRSFEASLYGLDTAALRDLQQTYGRDAARSAAIEHMIEVSRQAGPPAVHDQRTRIAEQRLDEMKTARDRWNASDIVPDRLKTQTMLDEQANRREAADRQVEYYQQRVDQLTNNRDAALTTHALQLPADVNAPAWRQFGDADLAAVRGHVDQQIRDAQAGGHNTAHLEAFLDFTNELQETRQNEDADTRPAPEPETRPAPPRPTPNPVIPMTTMAPQPVGQLPDTNLPSFFQDNKALGSIVPTDVRGADAVVREINGLRPDDATRIKNAIENDFETFLGDGRNFQVKIGNAWFEANVRAEMHADGSSTTDAANTKVDKNYQAAAASTTTNSISTSNDVGGAVTAGVAMGPYGSLGGKGALATPAVSQATSTSITEQRAIKGSDSGSKKITVPVSYEITLYDASGNPSLFSTLSTGPDVTLQVPTDLSTIVDSGKSSAAVTPPDAAWGLKAENAVPEAVVVKDSGKLFNDVAENLHPSITKIGSPGREALQNFLSPTSIRNNLPAMLGGFVTSPDLISPHASKGAAVQMKATLKDAKLVGTHADAALDLKDTFSWGSSVSASSKTGFDVTAGFGGNIGVPGKVGGTVGATGGYSARTAEGVNAGTSSSRKSGIGVKAETGLYEVTAEVEVQGPAGKPVTMEITTHMRMGLGEAGAVGLPTPVGTRNSTTDPATADTRFLPPYVADTLAAGNAKVGEFAPATQVQNQVETKLRELPGFEKFLPKWTNPDANPRSSKGQGFGDVAAQLANQRKLDANLSPAALKANMDSLLGPGVQVQLKNSGKTTNTYVNVTVKAKLTNPKHLGKAEGRPVSDSSTSGPKLDANTSTTKGWTGGITGRANIPVKTGVASLTPMPQAGVSYSHSWTDKTSAGPAVSATSSNPGSPDAQVFQGDVEFEVEITTFTRPRTWVRTIVPGAPGRHAPDVKTVAKTGAGLNKIDGKVNLWVSDSSTLKDDPGDGFKPGDPSATPIANSPTVKDLLNPGQARPKSPEFLHVEAVANTTELRDQAIDALNRAAKGDSALTTPGTASRAQIDKMFAPENIKANLQRLIETGVQEQGLKYDRRVADRSGALGMSVKLGGAKLVSISDATGTDNSVSGGYKAGGSSTTSRSVDLVGGINVPVRPNVTPPPAGQPSNPSGSGGVAVTGKWTPWSDNKTTANEIGGNVDRGRTTPDDAWTVLVQVDAEFTIVGESRTENFVHGGTPNAEGVKVNLPKSVFVRVSEDVAREMGVLPKVAPNVPKPDFPKMAPPSTVAPGEPGALGLSNVEKVPDLSSAVNELTTKLSTNTKKFGSDALIPDSVLKDSMSNLQRIVDLNSPSSVKAMIDSALDGGVPLLVHQPGTFGKDSYQVTLRAKAGEPKFDQVVNDGVDMSHNDGGSRKDSDGKGRGTGWGLGLRAPGLASPGSANPNVSGTAGVSVIANVGSAQSSSVTTSTSMAFGHNRTASGPAARYNVPVEFELVVEKGDKEVAKVRSAEQDMVVRTHADNQKVSEPTTGRGTPQPYMSAASRRGSEFGTPEATYAFQQDSRATQLPATASVENLRGAGDLRDAAVKAMTGAGAGKGLTGKGTGALNSLLSTLSPENLQPHLPAMLSGPLDVPGLKEAALTFGQDADVKVYAKLVNPQLGSLSDGVKIETPLTTKTVDVSSEAKVADTSDVAVGVAQGSAAVKQGDPKDTVNFGTGGVELKHANEDSSAVSGGPAQAEGGGVKPKDPSRTGLVQFDVEYRVVATIGGKTGVVDLTVPGSAGVRMPATEVESMLNQTFSDSLKDAQTEVKKTADDWREAEKKVDEARHEAQEVINSAAAVLARTDQPLGDAATKLNTAIENHVNAEAELRTRQTEFDTAVADVARTRADIQDLTPRISSLSQDALATKDALDDAQIGGAPKAELDRLGQEADAAHTALTNAQQQLTDAHTQLDVQRKTAVDARAELQAQQKAVADAETARTDAEEAHKALTAERAEAENKIKDAETKLDDARRAADAEQKKWWDAKAEADRQVDLYNATPPPTTPPPAPPAPSGDATTNTPARDAATNTPPANATPSTPAHDAVTNTPPGNATTNTPARDTTTNTPPADANTPPADTTPSTPARDAAANTPPADTNTNTPPADAATNTPPGNATTNTPARDAATNTPARDAATNTPARDAATNTPARDAATNTPPADTATNTPPADTNTNTPPADAATNTPAHDAATNTPPADTTTGPANVQPAAPAEPEPQHAAPSPTVHPTTDSAEVEPLAVADNEFEKATAGPRTSEALPDTSAPDTTTASRHDGATEQQREIAEAGPATRPEQKAEVDAPAVSSALAAPPADQDATEASRAGGAGERTASGQPVAAPQLPGPDLGKPFVEDLFDEIDAKTSAAPRPARLRDSVQWRVPEDAASLTPDRLEQEFGIPRLNQERFQNFVDRFNIVLDVRPTNPDSVRWLHDGAMPKPKDIKAKTINQADVLLGADAEHVGLVGFFQPDPNPDLSGVDPAMRDKVAKRFNERAAEFAELIGTMEKYEREGKFKVIDGVVHGANSRGDLVWVTGDADMYGMYDTEGNRLSEDDYEGMVFLLVNRNVGVQHGAHLYWDPATEFDRKIFDTIVNRHATEEPLVRFAPGRRASLVLADPVPPRADANSQVAPTGAGGSERHEVAEAAPPSRLSQYEEHVSSTRRHLRHLAFDVLNRPAPPPVTPDGLYAAVGEVVRQDPAALRAQVLNHAATTAAVSQATADFTAARPVHTGHLTGALVENANWRMHADANENAGAANARDLLGHLIATRLGTTLVVHQGTGAAPLVLAPMGDHAGVPVEVDVVVADGRVTYRPHQPLQRGV</sequence>
<dbReference type="PANTHER" id="PTHR24216">
    <property type="entry name" value="PAXILLIN-RELATED"/>
    <property type="match status" value="1"/>
</dbReference>
<feature type="compositionally biased region" description="Polar residues" evidence="2">
    <location>
        <begin position="1160"/>
        <end position="1171"/>
    </location>
</feature>
<feature type="coiled-coil region" evidence="1">
    <location>
        <begin position="4924"/>
        <end position="4958"/>
    </location>
</feature>
<feature type="region of interest" description="Disordered" evidence="2">
    <location>
        <begin position="3960"/>
        <end position="3997"/>
    </location>
</feature>
<feature type="compositionally biased region" description="Low complexity" evidence="2">
    <location>
        <begin position="3084"/>
        <end position="3107"/>
    </location>
</feature>
<feature type="compositionally biased region" description="Pro residues" evidence="2">
    <location>
        <begin position="3071"/>
        <end position="3083"/>
    </location>
</feature>
<feature type="compositionally biased region" description="Polar residues" evidence="2">
    <location>
        <begin position="1889"/>
        <end position="1899"/>
    </location>
</feature>
<feature type="compositionally biased region" description="Basic and acidic residues" evidence="2">
    <location>
        <begin position="5426"/>
        <end position="5439"/>
    </location>
</feature>
<feature type="compositionally biased region" description="Pro residues" evidence="2">
    <location>
        <begin position="870"/>
        <end position="883"/>
    </location>
</feature>
<feature type="compositionally biased region" description="Pro residues" evidence="2">
    <location>
        <begin position="841"/>
        <end position="856"/>
    </location>
</feature>
<feature type="compositionally biased region" description="Polar residues" evidence="2">
    <location>
        <begin position="1922"/>
        <end position="1931"/>
    </location>
</feature>
<feature type="region of interest" description="Disordered" evidence="2">
    <location>
        <begin position="5093"/>
        <end position="5126"/>
    </location>
</feature>
<feature type="compositionally biased region" description="Low complexity" evidence="2">
    <location>
        <begin position="598"/>
        <end position="611"/>
    </location>
</feature>
<accession>A0A1H0LTX4</accession>
<feature type="coiled-coil region" evidence="1">
    <location>
        <begin position="2929"/>
        <end position="2956"/>
    </location>
</feature>
<feature type="compositionally biased region" description="Polar residues" evidence="2">
    <location>
        <begin position="39"/>
        <end position="50"/>
    </location>
</feature>
<feature type="compositionally biased region" description="Low complexity" evidence="2">
    <location>
        <begin position="116"/>
        <end position="127"/>
    </location>
</feature>
<reference evidence="4" key="1">
    <citation type="submission" date="2016-10" db="EMBL/GenBank/DDBJ databases">
        <authorList>
            <person name="Varghese N."/>
            <person name="Submissions S."/>
        </authorList>
    </citation>
    <scope>NUCLEOTIDE SEQUENCE [LARGE SCALE GENOMIC DNA]</scope>
    <source>
        <strain evidence="4">CGMCC 4.6609</strain>
    </source>
</reference>
<feature type="compositionally biased region" description="Pro residues" evidence="2">
    <location>
        <begin position="3359"/>
        <end position="3370"/>
    </location>
</feature>
<feature type="region of interest" description="Disordered" evidence="2">
    <location>
        <begin position="4021"/>
        <end position="4045"/>
    </location>
</feature>
<feature type="compositionally biased region" description="Polar residues" evidence="2">
    <location>
        <begin position="128"/>
        <end position="140"/>
    </location>
</feature>
<keyword evidence="1" id="KW-0175">Coiled coil</keyword>
<feature type="compositionally biased region" description="Acidic residues" evidence="2">
    <location>
        <begin position="2233"/>
        <end position="2246"/>
    </location>
</feature>
<feature type="region of interest" description="Disordered" evidence="2">
    <location>
        <begin position="1"/>
        <end position="71"/>
    </location>
</feature>
<evidence type="ECO:0000256" key="1">
    <source>
        <dbReference type="SAM" id="Coils"/>
    </source>
</evidence>
<feature type="coiled-coil region" evidence="1">
    <location>
        <begin position="2708"/>
        <end position="2820"/>
    </location>
</feature>
<proteinExistence type="predicted"/>
<feature type="compositionally biased region" description="Pro residues" evidence="2">
    <location>
        <begin position="674"/>
        <end position="687"/>
    </location>
</feature>
<feature type="compositionally biased region" description="Gly residues" evidence="2">
    <location>
        <begin position="634"/>
        <end position="650"/>
    </location>
</feature>
<feature type="compositionally biased region" description="Low complexity" evidence="2">
    <location>
        <begin position="688"/>
        <end position="700"/>
    </location>
</feature>
<feature type="compositionally biased region" description="Pro residues" evidence="2">
    <location>
        <begin position="924"/>
        <end position="940"/>
    </location>
</feature>
<feature type="region of interest" description="Disordered" evidence="2">
    <location>
        <begin position="3066"/>
        <end position="3162"/>
    </location>
</feature>
<feature type="region of interest" description="Disordered" evidence="2">
    <location>
        <begin position="3342"/>
        <end position="3370"/>
    </location>
</feature>
<feature type="region of interest" description="Disordered" evidence="2">
    <location>
        <begin position="1152"/>
        <end position="1171"/>
    </location>
</feature>
<feature type="region of interest" description="Disordered" evidence="2">
    <location>
        <begin position="4646"/>
        <end position="4668"/>
    </location>
</feature>
<feature type="compositionally biased region" description="Pro residues" evidence="2">
    <location>
        <begin position="701"/>
        <end position="729"/>
    </location>
</feature>
<feature type="compositionally biased region" description="Low complexity" evidence="2">
    <location>
        <begin position="1"/>
        <end position="15"/>
    </location>
</feature>
<dbReference type="PANTHER" id="PTHR24216:SF65">
    <property type="entry name" value="PAXILLIN-LIKE PROTEIN 1"/>
    <property type="match status" value="1"/>
</dbReference>
<protein>
    <submittedName>
        <fullName evidence="3">Uncharacterized coiled-coil protein, contains DUF342 domain</fullName>
    </submittedName>
</protein>
<feature type="region of interest" description="Disordered" evidence="2">
    <location>
        <begin position="4112"/>
        <end position="4137"/>
    </location>
</feature>
<feature type="compositionally biased region" description="Basic and acidic residues" evidence="2">
    <location>
        <begin position="3342"/>
        <end position="3358"/>
    </location>
</feature>
<feature type="compositionally biased region" description="Gly residues" evidence="2">
    <location>
        <begin position="408"/>
        <end position="422"/>
    </location>
</feature>
<feature type="compositionally biased region" description="Low complexity" evidence="2">
    <location>
        <begin position="1025"/>
        <end position="1036"/>
    </location>
</feature>
<feature type="compositionally biased region" description="Pro residues" evidence="2">
    <location>
        <begin position="746"/>
        <end position="756"/>
    </location>
</feature>
<feature type="compositionally biased region" description="Low complexity" evidence="2">
    <location>
        <begin position="5454"/>
        <end position="5468"/>
    </location>
</feature>
<dbReference type="EMBL" id="FNIX01000003">
    <property type="protein sequence ID" value="SDO71642.1"/>
    <property type="molecule type" value="Genomic_DNA"/>
</dbReference>
<feature type="compositionally biased region" description="Pro residues" evidence="2">
    <location>
        <begin position="2206"/>
        <end position="2220"/>
    </location>
</feature>
<feature type="compositionally biased region" description="Pro residues" evidence="2">
    <location>
        <begin position="989"/>
        <end position="1019"/>
    </location>
</feature>
<feature type="compositionally biased region" description="Low complexity" evidence="2">
    <location>
        <begin position="1046"/>
        <end position="1057"/>
    </location>
</feature>
<feature type="region of interest" description="Disordered" evidence="2">
    <location>
        <begin position="4847"/>
        <end position="4872"/>
    </location>
</feature>
<feature type="compositionally biased region" description="Basic and acidic residues" evidence="2">
    <location>
        <begin position="1077"/>
        <end position="1090"/>
    </location>
</feature>
<feature type="compositionally biased region" description="Pro residues" evidence="2">
    <location>
        <begin position="1058"/>
        <end position="1071"/>
    </location>
</feature>
<feature type="compositionally biased region" description="Low complexity" evidence="2">
    <location>
        <begin position="5178"/>
        <end position="5380"/>
    </location>
</feature>
<feature type="compositionally biased region" description="Pro residues" evidence="2">
    <location>
        <begin position="141"/>
        <end position="152"/>
    </location>
</feature>
<feature type="compositionally biased region" description="Pro residues" evidence="2">
    <location>
        <begin position="612"/>
        <end position="627"/>
    </location>
</feature>
<feature type="compositionally biased region" description="Pro residues" evidence="2">
    <location>
        <begin position="896"/>
        <end position="906"/>
    </location>
</feature>
<feature type="compositionally biased region" description="Low complexity" evidence="2">
    <location>
        <begin position="730"/>
        <end position="745"/>
    </location>
</feature>
<feature type="compositionally biased region" description="Gly residues" evidence="2">
    <location>
        <begin position="487"/>
        <end position="503"/>
    </location>
</feature>
<feature type="region of interest" description="Disordered" evidence="2">
    <location>
        <begin position="2198"/>
        <end position="2261"/>
    </location>
</feature>
<feature type="region of interest" description="Disordered" evidence="2">
    <location>
        <begin position="4522"/>
        <end position="4552"/>
    </location>
</feature>
<feature type="region of interest" description="Disordered" evidence="2">
    <location>
        <begin position="4283"/>
        <end position="4302"/>
    </location>
</feature>
<organism evidence="3 4">
    <name type="scientific">Lentzea jiangxiensis</name>
    <dbReference type="NCBI Taxonomy" id="641025"/>
    <lineage>
        <taxon>Bacteria</taxon>
        <taxon>Bacillati</taxon>
        <taxon>Actinomycetota</taxon>
        <taxon>Actinomycetes</taxon>
        <taxon>Pseudonocardiales</taxon>
        <taxon>Pseudonocardiaceae</taxon>
        <taxon>Lentzea</taxon>
    </lineage>
</organism>
<feature type="compositionally biased region" description="Pro residues" evidence="2">
    <location>
        <begin position="528"/>
        <end position="538"/>
    </location>
</feature>
<feature type="compositionally biased region" description="Basic and acidic residues" evidence="2">
    <location>
        <begin position="2832"/>
        <end position="2844"/>
    </location>
</feature>
<evidence type="ECO:0000313" key="4">
    <source>
        <dbReference type="Proteomes" id="UP000199691"/>
    </source>
</evidence>